<evidence type="ECO:0000259" key="1">
    <source>
        <dbReference type="PROSITE" id="PS50994"/>
    </source>
</evidence>
<reference evidence="2" key="1">
    <citation type="submission" date="2020-06" db="EMBL/GenBank/DDBJ databases">
        <authorList>
            <person name="Li T."/>
            <person name="Hu X."/>
            <person name="Zhang T."/>
            <person name="Song X."/>
            <person name="Zhang H."/>
            <person name="Dai N."/>
            <person name="Sheng W."/>
            <person name="Hou X."/>
            <person name="Wei L."/>
        </authorList>
    </citation>
    <scope>NUCLEOTIDE SEQUENCE</scope>
    <source>
        <strain evidence="2">K16</strain>
        <tissue evidence="2">Leaf</tissue>
    </source>
</reference>
<dbReference type="InterPro" id="IPR001584">
    <property type="entry name" value="Integrase_cat-core"/>
</dbReference>
<dbReference type="Pfam" id="PF00665">
    <property type="entry name" value="rve"/>
    <property type="match status" value="1"/>
</dbReference>
<dbReference type="PANTHER" id="PTHR37610:SF40">
    <property type="entry name" value="OS01G0909600 PROTEIN"/>
    <property type="match status" value="1"/>
</dbReference>
<dbReference type="Pfam" id="PF22936">
    <property type="entry name" value="Pol_BBD"/>
    <property type="match status" value="1"/>
</dbReference>
<reference evidence="2" key="2">
    <citation type="journal article" date="2024" name="Plant">
        <title>Genomic evolution and insights into agronomic trait innovations of Sesamum species.</title>
        <authorList>
            <person name="Miao H."/>
            <person name="Wang L."/>
            <person name="Qu L."/>
            <person name="Liu H."/>
            <person name="Sun Y."/>
            <person name="Le M."/>
            <person name="Wang Q."/>
            <person name="Wei S."/>
            <person name="Zheng Y."/>
            <person name="Lin W."/>
            <person name="Duan Y."/>
            <person name="Cao H."/>
            <person name="Xiong S."/>
            <person name="Wang X."/>
            <person name="Wei L."/>
            <person name="Li C."/>
            <person name="Ma Q."/>
            <person name="Ju M."/>
            <person name="Zhao R."/>
            <person name="Li G."/>
            <person name="Mu C."/>
            <person name="Tian Q."/>
            <person name="Mei H."/>
            <person name="Zhang T."/>
            <person name="Gao T."/>
            <person name="Zhang H."/>
        </authorList>
    </citation>
    <scope>NUCLEOTIDE SEQUENCE</scope>
    <source>
        <strain evidence="2">K16</strain>
    </source>
</reference>
<dbReference type="Pfam" id="PF13976">
    <property type="entry name" value="gag_pre-integrs"/>
    <property type="match status" value="1"/>
</dbReference>
<dbReference type="Gene3D" id="3.30.420.10">
    <property type="entry name" value="Ribonuclease H-like superfamily/Ribonuclease H"/>
    <property type="match status" value="1"/>
</dbReference>
<dbReference type="EMBL" id="JACGWL010000003">
    <property type="protein sequence ID" value="KAK4406302.1"/>
    <property type="molecule type" value="Genomic_DNA"/>
</dbReference>
<dbReference type="InterPro" id="IPR029472">
    <property type="entry name" value="Copia-like_N"/>
</dbReference>
<evidence type="ECO:0000313" key="3">
    <source>
        <dbReference type="Proteomes" id="UP001289374"/>
    </source>
</evidence>
<sequence>METEGANATPMRSSYSSEVLQLLSSDHPGLILVSSPLDGKNFLAWSRAVRRALGAKSKLGFITGACRKPTGDPELIEQWTRVDCMVASWLLNTMTKNISNAFIYAKSARTLWIDLEQRYGQRNGPLLYQLEREIASVSQGDLSVVDYFTKIQMLWDELVQVRPIPECTCGCTCTCGVAKATADLAEQRQLMQFLMGLNDEYDTVRSQILVNEPLPSVNVAYSMVLRVEKQRQVHLAEPHEGAAMHAVTYDKKKELNSFRRKGVVDKRNLKCDHCDRTGHDKSTCFKLHGVPEWYKELNDQKRKGNTGTKAYAVQGTSQKDTKKEETISVSDVVMEFMRILKHIPNDPIKVNCVEYAGTDFTFSGTEHLTEDTWIIDSGATSHMCSNPNAFHNLHPSASISSIFLPDGSTKQVTQSGLVNLFGKLKLTDTLYVPSFRSNLISVHKICATSNIRFLFLPSHCILQDHLTKKIVAVARHSKHLYILDNESFNSAYISQCISSSPVFASQVQHIDASLWHMRLGHPSLKVLVHVPHLTSIKGNNICHICPLAKQHRLPFPLSNSQTVKPFDLIHVDIWGRFTVQLPFFLTIVDDFSRGTWTFLMRHKSQAVTFLKNFISSVHTQFASSVKNIRTDNGLEFLSHECQALFTSLGFTIKILSSLPSAKWGCGTAS</sequence>
<dbReference type="GO" id="GO:0003676">
    <property type="term" value="F:nucleic acid binding"/>
    <property type="evidence" value="ECO:0007669"/>
    <property type="project" value="InterPro"/>
</dbReference>
<dbReference type="InterPro" id="IPR054722">
    <property type="entry name" value="PolX-like_BBD"/>
</dbReference>
<gene>
    <name evidence="2" type="ORF">Sango_0636700</name>
</gene>
<dbReference type="AlphaFoldDB" id="A0AAE1X7K0"/>
<feature type="domain" description="Integrase catalytic" evidence="1">
    <location>
        <begin position="552"/>
        <end position="669"/>
    </location>
</feature>
<dbReference type="InterPro" id="IPR025724">
    <property type="entry name" value="GAG-pre-integrase_dom"/>
</dbReference>
<dbReference type="PANTHER" id="PTHR37610">
    <property type="entry name" value="CCHC-TYPE DOMAIN-CONTAINING PROTEIN"/>
    <property type="match status" value="1"/>
</dbReference>
<dbReference type="Proteomes" id="UP001289374">
    <property type="component" value="Unassembled WGS sequence"/>
</dbReference>
<comment type="caution">
    <text evidence="2">The sequence shown here is derived from an EMBL/GenBank/DDBJ whole genome shotgun (WGS) entry which is preliminary data.</text>
</comment>
<dbReference type="InterPro" id="IPR012337">
    <property type="entry name" value="RNaseH-like_sf"/>
</dbReference>
<keyword evidence="3" id="KW-1185">Reference proteome</keyword>
<dbReference type="SUPFAM" id="SSF53098">
    <property type="entry name" value="Ribonuclease H-like"/>
    <property type="match status" value="1"/>
</dbReference>
<organism evidence="2 3">
    <name type="scientific">Sesamum angolense</name>
    <dbReference type="NCBI Taxonomy" id="2727404"/>
    <lineage>
        <taxon>Eukaryota</taxon>
        <taxon>Viridiplantae</taxon>
        <taxon>Streptophyta</taxon>
        <taxon>Embryophyta</taxon>
        <taxon>Tracheophyta</taxon>
        <taxon>Spermatophyta</taxon>
        <taxon>Magnoliopsida</taxon>
        <taxon>eudicotyledons</taxon>
        <taxon>Gunneridae</taxon>
        <taxon>Pentapetalae</taxon>
        <taxon>asterids</taxon>
        <taxon>lamiids</taxon>
        <taxon>Lamiales</taxon>
        <taxon>Pedaliaceae</taxon>
        <taxon>Sesamum</taxon>
    </lineage>
</organism>
<dbReference type="GO" id="GO:0015074">
    <property type="term" value="P:DNA integration"/>
    <property type="evidence" value="ECO:0007669"/>
    <property type="project" value="InterPro"/>
</dbReference>
<evidence type="ECO:0000313" key="2">
    <source>
        <dbReference type="EMBL" id="KAK4406302.1"/>
    </source>
</evidence>
<protein>
    <submittedName>
        <fullName evidence="2">Retrovirus-related Pol polyprotein from transposon RE2</fullName>
    </submittedName>
</protein>
<proteinExistence type="predicted"/>
<dbReference type="PROSITE" id="PS50994">
    <property type="entry name" value="INTEGRASE"/>
    <property type="match status" value="1"/>
</dbReference>
<accession>A0AAE1X7K0</accession>
<dbReference type="Pfam" id="PF14244">
    <property type="entry name" value="Retrotran_gag_3"/>
    <property type="match status" value="1"/>
</dbReference>
<dbReference type="InterPro" id="IPR036397">
    <property type="entry name" value="RNaseH_sf"/>
</dbReference>
<name>A0AAE1X7K0_9LAMI</name>